<dbReference type="PANTHER" id="PTHR10161">
    <property type="entry name" value="TARTRATE-RESISTANT ACID PHOSPHATASE TYPE 5"/>
    <property type="match status" value="1"/>
</dbReference>
<evidence type="ECO:0000256" key="3">
    <source>
        <dbReference type="SAM" id="SignalP"/>
    </source>
</evidence>
<reference evidence="5 6" key="1">
    <citation type="journal article" date="2014" name="Genome Biol. Evol.">
        <title>The genome of the myxosporean Thelohanellus kitauei shows adaptations to nutrient acquisition within its fish host.</title>
        <authorList>
            <person name="Yang Y."/>
            <person name="Xiong J."/>
            <person name="Zhou Z."/>
            <person name="Huo F."/>
            <person name="Miao W."/>
            <person name="Ran C."/>
            <person name="Liu Y."/>
            <person name="Zhang J."/>
            <person name="Feng J."/>
            <person name="Wang M."/>
            <person name="Wang M."/>
            <person name="Wang L."/>
            <person name="Yao B."/>
        </authorList>
    </citation>
    <scope>NUCLEOTIDE SEQUENCE [LARGE SCALE GENOMIC DNA]</scope>
    <source>
        <strain evidence="5">Wuqing</strain>
    </source>
</reference>
<dbReference type="EMBL" id="JWZT01004591">
    <property type="protein sequence ID" value="KII63776.1"/>
    <property type="molecule type" value="Genomic_DNA"/>
</dbReference>
<dbReference type="InterPro" id="IPR051558">
    <property type="entry name" value="Metallophosphoesterase_PAP"/>
</dbReference>
<keyword evidence="2" id="KW-0378">Hydrolase</keyword>
<dbReference type="PANTHER" id="PTHR10161:SF14">
    <property type="entry name" value="TARTRATE-RESISTANT ACID PHOSPHATASE TYPE 5"/>
    <property type="match status" value="1"/>
</dbReference>
<dbReference type="Pfam" id="PF00149">
    <property type="entry name" value="Metallophos"/>
    <property type="match status" value="1"/>
</dbReference>
<dbReference type="Proteomes" id="UP000031668">
    <property type="component" value="Unassembled WGS sequence"/>
</dbReference>
<evidence type="ECO:0000259" key="4">
    <source>
        <dbReference type="Pfam" id="PF00149"/>
    </source>
</evidence>
<dbReference type="OMA" id="QVPWYIV"/>
<dbReference type="Gene3D" id="3.60.21.10">
    <property type="match status" value="1"/>
</dbReference>
<dbReference type="GO" id="GO:0016787">
    <property type="term" value="F:hydrolase activity"/>
    <property type="evidence" value="ECO:0007669"/>
    <property type="project" value="UniProtKB-KW"/>
</dbReference>
<gene>
    <name evidence="5" type="ORF">RF11_15010</name>
</gene>
<feature type="chain" id="PRO_5002168888" evidence="3">
    <location>
        <begin position="17"/>
        <end position="325"/>
    </location>
</feature>
<evidence type="ECO:0000256" key="2">
    <source>
        <dbReference type="ARBA" id="ARBA00022801"/>
    </source>
</evidence>
<feature type="signal peptide" evidence="3">
    <location>
        <begin position="1"/>
        <end position="16"/>
    </location>
</feature>
<evidence type="ECO:0000256" key="1">
    <source>
        <dbReference type="ARBA" id="ARBA00022729"/>
    </source>
</evidence>
<keyword evidence="1 3" id="KW-0732">Signal</keyword>
<sequence length="325" mass="37370">MIILLILDILIPAIKADYSKKVSKFTGTELNILILGDFGKTESESTIKMNVVRQSQIVILHLLQRNEENKYNLAILLGDNCYPLGLRRGDFSPMQKIFADSFPETHFKIDFLSVLGNHGYYGDVETFITYFHHEPRYYQPDRYYLYSRGYAPILAVYLETTVIQFVCVDSTPLVEQWMQQAFCLDDQVQKKAVREMIRDSKDADYMFLVAHHPPMTAFGPHAENSNDNFLNQLLQEFEFTAAFSGHNHNVQYVPKHGQWKTAQIILGSSAKLSRTTVDKTNGEGWYNDKTGAFGHLRITKNHATLEFVDEQGVLLKTVRMNPRTR</sequence>
<keyword evidence="6" id="KW-1185">Reference proteome</keyword>
<dbReference type="OrthoDB" id="411211at2759"/>
<dbReference type="SUPFAM" id="SSF56300">
    <property type="entry name" value="Metallo-dependent phosphatases"/>
    <property type="match status" value="1"/>
</dbReference>
<organism evidence="5 6">
    <name type="scientific">Thelohanellus kitauei</name>
    <name type="common">Myxosporean</name>
    <dbReference type="NCBI Taxonomy" id="669202"/>
    <lineage>
        <taxon>Eukaryota</taxon>
        <taxon>Metazoa</taxon>
        <taxon>Cnidaria</taxon>
        <taxon>Myxozoa</taxon>
        <taxon>Myxosporea</taxon>
        <taxon>Bivalvulida</taxon>
        <taxon>Platysporina</taxon>
        <taxon>Myxobolidae</taxon>
        <taxon>Thelohanellus</taxon>
    </lineage>
</organism>
<evidence type="ECO:0000313" key="5">
    <source>
        <dbReference type="EMBL" id="KII63776.1"/>
    </source>
</evidence>
<feature type="domain" description="Calcineurin-like phosphoesterase" evidence="4">
    <location>
        <begin position="31"/>
        <end position="249"/>
    </location>
</feature>
<name>A0A0C2MQ63_THEKT</name>
<evidence type="ECO:0000313" key="6">
    <source>
        <dbReference type="Proteomes" id="UP000031668"/>
    </source>
</evidence>
<dbReference type="AlphaFoldDB" id="A0A0C2MQ63"/>
<dbReference type="InterPro" id="IPR004843">
    <property type="entry name" value="Calcineurin-like_PHP"/>
</dbReference>
<accession>A0A0C2MQ63</accession>
<dbReference type="InterPro" id="IPR029052">
    <property type="entry name" value="Metallo-depent_PP-like"/>
</dbReference>
<protein>
    <submittedName>
        <fullName evidence="5">Purple acid phosphatase 7</fullName>
    </submittedName>
</protein>
<proteinExistence type="predicted"/>
<comment type="caution">
    <text evidence="5">The sequence shown here is derived from an EMBL/GenBank/DDBJ whole genome shotgun (WGS) entry which is preliminary data.</text>
</comment>